<keyword evidence="1" id="KW-1133">Transmembrane helix</keyword>
<organism evidence="2 3">
    <name type="scientific">Paracidobacterium acidisoli</name>
    <dbReference type="NCBI Taxonomy" id="2303751"/>
    <lineage>
        <taxon>Bacteria</taxon>
        <taxon>Pseudomonadati</taxon>
        <taxon>Acidobacteriota</taxon>
        <taxon>Terriglobia</taxon>
        <taxon>Terriglobales</taxon>
        <taxon>Acidobacteriaceae</taxon>
        <taxon>Paracidobacterium</taxon>
    </lineage>
</organism>
<evidence type="ECO:0000313" key="3">
    <source>
        <dbReference type="Proteomes" id="UP000264702"/>
    </source>
</evidence>
<accession>A0A372IJ98</accession>
<feature type="transmembrane region" description="Helical" evidence="1">
    <location>
        <begin position="83"/>
        <end position="108"/>
    </location>
</feature>
<dbReference type="OrthoDB" id="121869at2"/>
<dbReference type="AlphaFoldDB" id="A0A372IJ98"/>
<dbReference type="Proteomes" id="UP000264702">
    <property type="component" value="Unassembled WGS sequence"/>
</dbReference>
<protein>
    <submittedName>
        <fullName evidence="2">Uncharacterized protein</fullName>
    </submittedName>
</protein>
<comment type="caution">
    <text evidence="2">The sequence shown here is derived from an EMBL/GenBank/DDBJ whole genome shotgun (WGS) entry which is preliminary data.</text>
</comment>
<keyword evidence="1" id="KW-0472">Membrane</keyword>
<evidence type="ECO:0000313" key="2">
    <source>
        <dbReference type="EMBL" id="RFU15022.1"/>
    </source>
</evidence>
<reference evidence="2 3" key="1">
    <citation type="submission" date="2018-08" db="EMBL/GenBank/DDBJ databases">
        <title>Acidipila sp. 4G-K13, an acidobacterium isolated from forest soil.</title>
        <authorList>
            <person name="Gao Z.-H."/>
            <person name="Qiu L.-H."/>
        </authorList>
    </citation>
    <scope>NUCLEOTIDE SEQUENCE [LARGE SCALE GENOMIC DNA]</scope>
    <source>
        <strain evidence="2 3">4G-K13</strain>
    </source>
</reference>
<keyword evidence="3" id="KW-1185">Reference proteome</keyword>
<feature type="transmembrane region" description="Helical" evidence="1">
    <location>
        <begin position="148"/>
        <end position="168"/>
    </location>
</feature>
<evidence type="ECO:0000256" key="1">
    <source>
        <dbReference type="SAM" id="Phobius"/>
    </source>
</evidence>
<feature type="transmembrane region" description="Helical" evidence="1">
    <location>
        <begin position="120"/>
        <end position="141"/>
    </location>
</feature>
<dbReference type="RefSeq" id="WP_117303459.1">
    <property type="nucleotide sequence ID" value="NZ_QVQT02000008.1"/>
</dbReference>
<keyword evidence="1" id="KW-0812">Transmembrane</keyword>
<proteinExistence type="predicted"/>
<name>A0A372IJ98_9BACT</name>
<gene>
    <name evidence="2" type="ORF">D0Y96_19705</name>
</gene>
<dbReference type="EMBL" id="QVQT01000008">
    <property type="protein sequence ID" value="RFU15022.1"/>
    <property type="molecule type" value="Genomic_DNA"/>
</dbReference>
<sequence>MAAIRRAARRLLQVVVRCSPAVCREWAEAMLRELDFIDSDREALEWALGSTAAMLRCLWREGWKGSLWKRKEARVDQIGKKTVGVISGAVLAAALLAAAFGLVWLGYVLFPGLDLDRKEWVHVLTIVVIPEIIFAIAAVKLWRKRAPVALGILLMGSVMAIHVVIHFATR</sequence>